<evidence type="ECO:0000256" key="4">
    <source>
        <dbReference type="ARBA" id="ARBA00023134"/>
    </source>
</evidence>
<comment type="subcellular location">
    <subcellularLocation>
        <location evidence="1">Membrane</location>
    </subcellularLocation>
</comment>
<dbReference type="PANTHER" id="PTHR10465">
    <property type="entry name" value="TRANSMEMBRANE GTPASE FZO1"/>
    <property type="match status" value="1"/>
</dbReference>
<evidence type="ECO:0000256" key="3">
    <source>
        <dbReference type="ARBA" id="ARBA00022801"/>
    </source>
</evidence>
<dbReference type="Proteomes" id="UP001500928">
    <property type="component" value="Unassembled WGS sequence"/>
</dbReference>
<dbReference type="EMBL" id="BAABHO010000002">
    <property type="protein sequence ID" value="GAA4774535.1"/>
    <property type="molecule type" value="Genomic_DNA"/>
</dbReference>
<keyword evidence="2" id="KW-0547">Nucleotide-binding</keyword>
<sequence length="503" mass="54292">MSTEEAGPVGPVTSRLVELCVQTRDRLRTPELRDRLDALVTRLSEPRIRVAVGGRMNAGKSTLANALLQERLAATGATETTRLVTWFTHGHQARLRVHRRDGTERVLPLAATGGVGASLDTTDDVAHLTVETPNDALSRYTLIDTPGMDSLSKLDPDSLAALADADAVVYLMPHPGERDVEAIEAVRSWTGDLRLGAANMIGVLSRIDTLSGEDDPWPTARRVADRYAGELRAVLSDVVPVAGLLAETARGPDFGEADARALRALGGAERAAVLRKLRTVQRFRGWEDAPLGADERERLLELLGLHGIRVGLALLDDGRRSAAALLDGLAEHSGLAAVLERIETVFVAGADRLRASAGIAALEHLGWDVPDEVDRRALLALQSDLDRLRLEPALRQVDLAAALVDLEAGRMRLGDEDVARLRDLATGTDDARRLGLPAGAGREEVAAAAAAQIPQWRRLEARPSRVLQRHVRTARELCEHILFASPAGETPTPPSWQARTPSR</sequence>
<feature type="domain" description="Dynamin N-terminal" evidence="6">
    <location>
        <begin position="50"/>
        <end position="173"/>
    </location>
</feature>
<dbReference type="PANTHER" id="PTHR10465:SF0">
    <property type="entry name" value="SARCALUMENIN"/>
    <property type="match status" value="1"/>
</dbReference>
<name>A0ABP9A5E5_9PSEU</name>
<evidence type="ECO:0000256" key="5">
    <source>
        <dbReference type="ARBA" id="ARBA00023136"/>
    </source>
</evidence>
<reference evidence="8" key="1">
    <citation type="journal article" date="2019" name="Int. J. Syst. Evol. Microbiol.">
        <title>The Global Catalogue of Microorganisms (GCM) 10K type strain sequencing project: providing services to taxonomists for standard genome sequencing and annotation.</title>
        <authorList>
            <consortium name="The Broad Institute Genomics Platform"/>
            <consortium name="The Broad Institute Genome Sequencing Center for Infectious Disease"/>
            <person name="Wu L."/>
            <person name="Ma J."/>
        </authorList>
    </citation>
    <scope>NUCLEOTIDE SEQUENCE [LARGE SCALE GENOMIC DNA]</scope>
    <source>
        <strain evidence="8">JCM 17979</strain>
    </source>
</reference>
<organism evidence="7 8">
    <name type="scientific">Actinomycetospora chlora</name>
    <dbReference type="NCBI Taxonomy" id="663608"/>
    <lineage>
        <taxon>Bacteria</taxon>
        <taxon>Bacillati</taxon>
        <taxon>Actinomycetota</taxon>
        <taxon>Actinomycetes</taxon>
        <taxon>Pseudonocardiales</taxon>
        <taxon>Pseudonocardiaceae</taxon>
        <taxon>Actinomycetospora</taxon>
    </lineage>
</organism>
<keyword evidence="5" id="KW-0472">Membrane</keyword>
<dbReference type="InterPro" id="IPR027417">
    <property type="entry name" value="P-loop_NTPase"/>
</dbReference>
<evidence type="ECO:0000259" key="6">
    <source>
        <dbReference type="Pfam" id="PF00350"/>
    </source>
</evidence>
<dbReference type="SUPFAM" id="SSF52540">
    <property type="entry name" value="P-loop containing nucleoside triphosphate hydrolases"/>
    <property type="match status" value="1"/>
</dbReference>
<dbReference type="InterPro" id="IPR027094">
    <property type="entry name" value="Mitofusin_fam"/>
</dbReference>
<dbReference type="InterPro" id="IPR045063">
    <property type="entry name" value="Dynamin_N"/>
</dbReference>
<dbReference type="Pfam" id="PF00350">
    <property type="entry name" value="Dynamin_N"/>
    <property type="match status" value="1"/>
</dbReference>
<gene>
    <name evidence="7" type="ORF">GCM10023200_03780</name>
</gene>
<comment type="caution">
    <text evidence="7">The sequence shown here is derived from an EMBL/GenBank/DDBJ whole genome shotgun (WGS) entry which is preliminary data.</text>
</comment>
<evidence type="ECO:0000256" key="2">
    <source>
        <dbReference type="ARBA" id="ARBA00022741"/>
    </source>
</evidence>
<evidence type="ECO:0000256" key="1">
    <source>
        <dbReference type="ARBA" id="ARBA00004370"/>
    </source>
</evidence>
<accession>A0ABP9A5E5</accession>
<evidence type="ECO:0000313" key="7">
    <source>
        <dbReference type="EMBL" id="GAA4774535.1"/>
    </source>
</evidence>
<keyword evidence="3" id="KW-0378">Hydrolase</keyword>
<protein>
    <submittedName>
        <fullName evidence="7">50S ribosome-binding GTPase</fullName>
    </submittedName>
</protein>
<dbReference type="Gene3D" id="3.40.50.300">
    <property type="entry name" value="P-loop containing nucleotide triphosphate hydrolases"/>
    <property type="match status" value="1"/>
</dbReference>
<keyword evidence="4" id="KW-0342">GTP-binding</keyword>
<proteinExistence type="predicted"/>
<evidence type="ECO:0000313" key="8">
    <source>
        <dbReference type="Proteomes" id="UP001500928"/>
    </source>
</evidence>
<keyword evidence="8" id="KW-1185">Reference proteome</keyword>